<protein>
    <submittedName>
        <fullName evidence="1">Uncharacterized protein</fullName>
    </submittedName>
</protein>
<organism evidence="1">
    <name type="scientific">Rhizophora mucronata</name>
    <name type="common">Asiatic mangrove</name>
    <dbReference type="NCBI Taxonomy" id="61149"/>
    <lineage>
        <taxon>Eukaryota</taxon>
        <taxon>Viridiplantae</taxon>
        <taxon>Streptophyta</taxon>
        <taxon>Embryophyta</taxon>
        <taxon>Tracheophyta</taxon>
        <taxon>Spermatophyta</taxon>
        <taxon>Magnoliopsida</taxon>
        <taxon>eudicotyledons</taxon>
        <taxon>Gunneridae</taxon>
        <taxon>Pentapetalae</taxon>
        <taxon>rosids</taxon>
        <taxon>fabids</taxon>
        <taxon>Malpighiales</taxon>
        <taxon>Rhizophoraceae</taxon>
        <taxon>Rhizophora</taxon>
    </lineage>
</organism>
<name>A0A2P2LBI3_RHIMU</name>
<evidence type="ECO:0000313" key="1">
    <source>
        <dbReference type="EMBL" id="MBX15336.1"/>
    </source>
</evidence>
<dbReference type="AlphaFoldDB" id="A0A2P2LBI3"/>
<proteinExistence type="predicted"/>
<dbReference type="EMBL" id="GGEC01034852">
    <property type="protein sequence ID" value="MBX15336.1"/>
    <property type="molecule type" value="Transcribed_RNA"/>
</dbReference>
<accession>A0A2P2LBI3</accession>
<sequence length="57" mass="6843">MQYYFSSQLVLRILKNTSTKNCLNVKRAIDNRTLSRHHQFHLQQGLNIKSIRKEKRS</sequence>
<reference evidence="1" key="1">
    <citation type="submission" date="2018-02" db="EMBL/GenBank/DDBJ databases">
        <title>Rhizophora mucronata_Transcriptome.</title>
        <authorList>
            <person name="Meera S.P."/>
            <person name="Sreeshan A."/>
            <person name="Augustine A."/>
        </authorList>
    </citation>
    <scope>NUCLEOTIDE SEQUENCE</scope>
    <source>
        <tissue evidence="1">Leaf</tissue>
    </source>
</reference>